<gene>
    <name evidence="9" type="ORF">CLV35_0468</name>
</gene>
<dbReference type="OrthoDB" id="3541294at2"/>
<proteinExistence type="inferred from homology"/>
<comment type="similarity">
    <text evidence="6">Belongs to the peptidase M48 family.</text>
</comment>
<comment type="caution">
    <text evidence="9">The sequence shown here is derived from an EMBL/GenBank/DDBJ whole genome shotgun (WGS) entry which is preliminary data.</text>
</comment>
<keyword evidence="10" id="KW-1185">Reference proteome</keyword>
<evidence type="ECO:0000256" key="3">
    <source>
        <dbReference type="ARBA" id="ARBA00022801"/>
    </source>
</evidence>
<keyword evidence="5 6" id="KW-0482">Metalloprotease</keyword>
<dbReference type="Proteomes" id="UP000281955">
    <property type="component" value="Unassembled WGS sequence"/>
</dbReference>
<sequence length="324" mass="33164">MSAAALLLVLGLPCLAALLARRAARALGRTHPATATWCLTLLSVGIGFATCLGIASVAADLLLLRWSSLLPAVLVHLPPGSLATCALVLGAALLAVTGALPAGCAAARDWWAAHRALGDRPAGGVLLLSDDAPEAYAVAGPRSVVVVHTGLFDLLAEVERAVVVAHEQAHLARHHGVHVLAARTGAVLNPLLRPLVHAVHESVERWADEDAADRVGDRAAAARTVARASLARRRASTGGGHLAMSQGGAAARAAALVRPRPPDRRAAVLAVIASVVAVNLAVGDAAHGVEDGYERLRRSAATSAEPSATTRNGRIAITVTQSTH</sequence>
<dbReference type="RefSeq" id="WP_121191788.1">
    <property type="nucleotide sequence ID" value="NZ_RBWV01000009.1"/>
</dbReference>
<feature type="domain" description="Peptidase M48" evidence="8">
    <location>
        <begin position="125"/>
        <end position="185"/>
    </location>
</feature>
<evidence type="ECO:0000256" key="6">
    <source>
        <dbReference type="RuleBase" id="RU003983"/>
    </source>
</evidence>
<reference evidence="9 10" key="1">
    <citation type="submission" date="2018-10" db="EMBL/GenBank/DDBJ databases">
        <title>Genomic Encyclopedia of Archaeal and Bacterial Type Strains, Phase II (KMG-II): from individual species to whole genera.</title>
        <authorList>
            <person name="Goeker M."/>
        </authorList>
    </citation>
    <scope>NUCLEOTIDE SEQUENCE [LARGE SCALE GENOMIC DNA]</scope>
    <source>
        <strain evidence="9 10">RP-AC37</strain>
    </source>
</reference>
<evidence type="ECO:0000256" key="1">
    <source>
        <dbReference type="ARBA" id="ARBA00022670"/>
    </source>
</evidence>
<feature type="transmembrane region" description="Helical" evidence="7">
    <location>
        <begin position="39"/>
        <end position="63"/>
    </location>
</feature>
<name>A0A420XTS0_9ACTN</name>
<evidence type="ECO:0000313" key="9">
    <source>
        <dbReference type="EMBL" id="RKS80049.1"/>
    </source>
</evidence>
<evidence type="ECO:0000256" key="7">
    <source>
        <dbReference type="SAM" id="Phobius"/>
    </source>
</evidence>
<evidence type="ECO:0000259" key="8">
    <source>
        <dbReference type="Pfam" id="PF01435"/>
    </source>
</evidence>
<dbReference type="Pfam" id="PF01435">
    <property type="entry name" value="Peptidase_M48"/>
    <property type="match status" value="1"/>
</dbReference>
<evidence type="ECO:0000256" key="4">
    <source>
        <dbReference type="ARBA" id="ARBA00022833"/>
    </source>
</evidence>
<accession>A0A420XTS0</accession>
<dbReference type="GO" id="GO:0046872">
    <property type="term" value="F:metal ion binding"/>
    <property type="evidence" value="ECO:0007669"/>
    <property type="project" value="UniProtKB-KW"/>
</dbReference>
<dbReference type="AlphaFoldDB" id="A0A420XTS0"/>
<dbReference type="InParanoid" id="A0A420XTS0"/>
<dbReference type="GO" id="GO:0006508">
    <property type="term" value="P:proteolysis"/>
    <property type="evidence" value="ECO:0007669"/>
    <property type="project" value="UniProtKB-KW"/>
</dbReference>
<evidence type="ECO:0000256" key="2">
    <source>
        <dbReference type="ARBA" id="ARBA00022723"/>
    </source>
</evidence>
<keyword evidence="2" id="KW-0479">Metal-binding</keyword>
<keyword evidence="4 6" id="KW-0862">Zinc</keyword>
<keyword evidence="7" id="KW-0812">Transmembrane</keyword>
<feature type="transmembrane region" description="Helical" evidence="7">
    <location>
        <begin position="75"/>
        <end position="96"/>
    </location>
</feature>
<comment type="cofactor">
    <cofactor evidence="6">
        <name>Zn(2+)</name>
        <dbReference type="ChEBI" id="CHEBI:29105"/>
    </cofactor>
    <text evidence="6">Binds 1 zinc ion per subunit.</text>
</comment>
<dbReference type="EMBL" id="RBWV01000009">
    <property type="protein sequence ID" value="RKS80049.1"/>
    <property type="molecule type" value="Genomic_DNA"/>
</dbReference>
<keyword evidence="7" id="KW-1133">Transmembrane helix</keyword>
<dbReference type="GO" id="GO:0004222">
    <property type="term" value="F:metalloendopeptidase activity"/>
    <property type="evidence" value="ECO:0007669"/>
    <property type="project" value="InterPro"/>
</dbReference>
<keyword evidence="3 6" id="KW-0378">Hydrolase</keyword>
<organism evidence="9 10">
    <name type="scientific">Motilibacter peucedani</name>
    <dbReference type="NCBI Taxonomy" id="598650"/>
    <lineage>
        <taxon>Bacteria</taxon>
        <taxon>Bacillati</taxon>
        <taxon>Actinomycetota</taxon>
        <taxon>Actinomycetes</taxon>
        <taxon>Motilibacterales</taxon>
        <taxon>Motilibacteraceae</taxon>
        <taxon>Motilibacter</taxon>
    </lineage>
</organism>
<keyword evidence="1 6" id="KW-0645">Protease</keyword>
<keyword evidence="7" id="KW-0472">Membrane</keyword>
<evidence type="ECO:0000313" key="10">
    <source>
        <dbReference type="Proteomes" id="UP000281955"/>
    </source>
</evidence>
<dbReference type="Gene3D" id="3.30.2010.10">
    <property type="entry name" value="Metalloproteases ('zincins'), catalytic domain"/>
    <property type="match status" value="1"/>
</dbReference>
<dbReference type="InterPro" id="IPR001915">
    <property type="entry name" value="Peptidase_M48"/>
</dbReference>
<dbReference type="CDD" id="cd07326">
    <property type="entry name" value="M56_BlaR1_MecR1_like"/>
    <property type="match status" value="1"/>
</dbReference>
<protein>
    <submittedName>
        <fullName evidence="9">Peptidase M48-like protein</fullName>
    </submittedName>
</protein>
<evidence type="ECO:0000256" key="5">
    <source>
        <dbReference type="ARBA" id="ARBA00023049"/>
    </source>
</evidence>